<dbReference type="PANTHER" id="PTHR16523:SF6">
    <property type="entry name" value="PEST PROTEOLYTIC SIGNAL-CONTAINING NUCLEAR PROTEIN"/>
    <property type="match status" value="1"/>
</dbReference>
<evidence type="ECO:0000313" key="12">
    <source>
        <dbReference type="Proteomes" id="UP000472240"/>
    </source>
</evidence>
<comment type="subcellular location">
    <subcellularLocation>
        <location evidence="2">Nucleus</location>
    </subcellularLocation>
</comment>
<dbReference type="OMA" id="HREWNIK"/>
<keyword evidence="8" id="KW-0539">Nucleus</keyword>
<evidence type="ECO:0000256" key="2">
    <source>
        <dbReference type="ARBA" id="ARBA00004123"/>
    </source>
</evidence>
<dbReference type="InterPro" id="IPR029169">
    <property type="entry name" value="PCNP"/>
</dbReference>
<keyword evidence="5" id="KW-0597">Phosphoprotein</keyword>
<dbReference type="AlphaFoldDB" id="A0A671E9E0"/>
<dbReference type="PANTHER" id="PTHR16523">
    <property type="entry name" value="PEST PROTEOLYTIC SIGNAL-CONTAINING NUCLEAR PROTEIN"/>
    <property type="match status" value="1"/>
</dbReference>
<reference evidence="12" key="3">
    <citation type="submission" date="2018-12" db="EMBL/GenBank/DDBJ databases">
        <title>G10K-VGP greater horseshoe bat female genome, primary haplotype.</title>
        <authorList>
            <person name="Teeling E."/>
            <person name="Myers G."/>
            <person name="Vernes S."/>
            <person name="Pippel M."/>
            <person name="Winkler S."/>
            <person name="Fedrigo O."/>
            <person name="Rhie A."/>
            <person name="Koren S."/>
            <person name="Phillippy A."/>
            <person name="Lewin H."/>
            <person name="Damas J."/>
            <person name="Howe K."/>
            <person name="Mountcastle J."/>
            <person name="Jarvis E.D."/>
        </authorList>
    </citation>
    <scope>NUCLEOTIDE SEQUENCE [LARGE SCALE GENOMIC DNA]</scope>
</reference>
<evidence type="ECO:0000256" key="10">
    <source>
        <dbReference type="SAM" id="MobiDB-lite"/>
    </source>
</evidence>
<dbReference type="GeneTree" id="ENSGT00390000010218"/>
<dbReference type="Pfam" id="PF15473">
    <property type="entry name" value="PCNP"/>
    <property type="match status" value="1"/>
</dbReference>
<comment type="function">
    <text evidence="1">May be involved in cell cycle regulation.</text>
</comment>
<evidence type="ECO:0000256" key="9">
    <source>
        <dbReference type="ARBA" id="ARBA00023306"/>
    </source>
</evidence>
<feature type="region of interest" description="Disordered" evidence="10">
    <location>
        <begin position="39"/>
        <end position="109"/>
    </location>
</feature>
<sequence length="109" mass="11734">MEGTFGFTMDSQRTKKAPAIAIKLGSSKPKEMVPALALSVAAASDEDKGREAEEMPPEAEMRMKNTGSDTPTSAGPNAFSKGKHVVSDDQQLWERNAKSHLGNVQDQDD</sequence>
<reference evidence="11" key="5">
    <citation type="submission" date="2025-09" db="UniProtKB">
        <authorList>
            <consortium name="Ensembl"/>
        </authorList>
    </citation>
    <scope>IDENTIFICATION</scope>
</reference>
<feature type="compositionally biased region" description="Polar residues" evidence="10">
    <location>
        <begin position="65"/>
        <end position="75"/>
    </location>
</feature>
<dbReference type="GO" id="GO:0043161">
    <property type="term" value="P:proteasome-mediated ubiquitin-dependent protein catabolic process"/>
    <property type="evidence" value="ECO:0007669"/>
    <property type="project" value="TreeGrafter"/>
</dbReference>
<reference evidence="11 12" key="1">
    <citation type="journal article" date="2015" name="Annu Rev Anim Biosci">
        <title>The Genome 10K Project: a way forward.</title>
        <authorList>
            <person name="Koepfli K.P."/>
            <person name="Paten B."/>
            <person name="O'Brien S.J."/>
            <person name="Koepfli K.P."/>
            <person name="Paten B."/>
            <person name="Antunes A."/>
            <person name="Belov K."/>
            <person name="Bustamante C."/>
            <person name="Castoe T.A."/>
            <person name="Clawson H."/>
            <person name="Crawford A.J."/>
            <person name="Diekhans M."/>
            <person name="Distel D."/>
            <person name="Durbin R."/>
            <person name="Earl D."/>
            <person name="Fujita M.K."/>
            <person name="Gamble T."/>
            <person name="Georges A."/>
            <person name="Gemmell N."/>
            <person name="Gilbert M.T."/>
            <person name="Graves J.M."/>
            <person name="Green R.E."/>
            <person name="Hickey G."/>
            <person name="Jarvis E.D."/>
            <person name="Johnson W."/>
            <person name="Komissarov A."/>
            <person name="Korf I."/>
            <person name="Kuhn R."/>
            <person name="Larkin D.M."/>
            <person name="Lewin H."/>
            <person name="Lopez J.V."/>
            <person name="Ma J."/>
            <person name="Marques-Bonet T."/>
            <person name="Miller W."/>
            <person name="Murphy R."/>
            <person name="Pevzner P."/>
            <person name="Shapiro B."/>
            <person name="Steiner C."/>
            <person name="Tamazian G."/>
            <person name="Venkatesh B."/>
            <person name="Wang J."/>
            <person name="Wayne R."/>
            <person name="Wiley E."/>
            <person name="Yang H."/>
            <person name="Zhang G."/>
            <person name="Haussler D."/>
            <person name="Ryder O."/>
            <person name="O'Brien S.J."/>
        </authorList>
    </citation>
    <scope>NUCLEOTIDE SEQUENCE</scope>
</reference>
<keyword evidence="6" id="KW-0832">Ubl conjugation</keyword>
<keyword evidence="12" id="KW-1185">Reference proteome</keyword>
<evidence type="ECO:0000256" key="7">
    <source>
        <dbReference type="ARBA" id="ARBA00022990"/>
    </source>
</evidence>
<reference evidence="11" key="4">
    <citation type="submission" date="2025-08" db="UniProtKB">
        <authorList>
            <consortium name="Ensembl"/>
        </authorList>
    </citation>
    <scope>IDENTIFICATION</scope>
</reference>
<protein>
    <recommendedName>
        <fullName evidence="4">PEST proteolytic signal-containing nuclear protein</fullName>
    </recommendedName>
</protein>
<reference evidence="11 12" key="2">
    <citation type="journal article" date="2018" name="Annu Rev Anim Biosci">
        <title>Bat Biology, Genomes, and the Bat1K Project: To Generate Chromosome-Level Genomes for All Living Bat Species.</title>
        <authorList>
            <person name="Teeling E.C."/>
            <person name="Vernes S.C."/>
            <person name="Davalos L.M."/>
            <person name="Ray D.A."/>
            <person name="Gilbert M.T.P."/>
            <person name="Myers E."/>
        </authorList>
    </citation>
    <scope>NUCLEOTIDE SEQUENCE</scope>
</reference>
<evidence type="ECO:0000313" key="11">
    <source>
        <dbReference type="Ensembl" id="ENSRFEP00010007172.1"/>
    </source>
</evidence>
<comment type="subunit">
    <text evidence="3">Interacts with UHRF2/NIRF.</text>
</comment>
<dbReference type="GO" id="GO:0016567">
    <property type="term" value="P:protein ubiquitination"/>
    <property type="evidence" value="ECO:0007669"/>
    <property type="project" value="InterPro"/>
</dbReference>
<organism evidence="11 12">
    <name type="scientific">Rhinolophus ferrumequinum</name>
    <name type="common">Greater horseshoe bat</name>
    <dbReference type="NCBI Taxonomy" id="59479"/>
    <lineage>
        <taxon>Eukaryota</taxon>
        <taxon>Metazoa</taxon>
        <taxon>Chordata</taxon>
        <taxon>Craniata</taxon>
        <taxon>Vertebrata</taxon>
        <taxon>Euteleostomi</taxon>
        <taxon>Mammalia</taxon>
        <taxon>Eutheria</taxon>
        <taxon>Laurasiatheria</taxon>
        <taxon>Chiroptera</taxon>
        <taxon>Yinpterochiroptera</taxon>
        <taxon>Rhinolophoidea</taxon>
        <taxon>Rhinolophidae</taxon>
        <taxon>Rhinolophinae</taxon>
        <taxon>Rhinolophus</taxon>
    </lineage>
</organism>
<keyword evidence="7" id="KW-0007">Acetylation</keyword>
<evidence type="ECO:0000256" key="5">
    <source>
        <dbReference type="ARBA" id="ARBA00022553"/>
    </source>
</evidence>
<evidence type="ECO:0000256" key="1">
    <source>
        <dbReference type="ARBA" id="ARBA00002646"/>
    </source>
</evidence>
<dbReference type="GO" id="GO:0005634">
    <property type="term" value="C:nucleus"/>
    <property type="evidence" value="ECO:0007669"/>
    <property type="project" value="UniProtKB-SubCell"/>
</dbReference>
<feature type="compositionally biased region" description="Basic and acidic residues" evidence="10">
    <location>
        <begin position="45"/>
        <end position="63"/>
    </location>
</feature>
<keyword evidence="9" id="KW-0131">Cell cycle</keyword>
<evidence type="ECO:0000256" key="8">
    <source>
        <dbReference type="ARBA" id="ARBA00023242"/>
    </source>
</evidence>
<evidence type="ECO:0000256" key="3">
    <source>
        <dbReference type="ARBA" id="ARBA00011097"/>
    </source>
</evidence>
<proteinExistence type="predicted"/>
<dbReference type="Ensembl" id="ENSRFET00010007850.1">
    <property type="protein sequence ID" value="ENSRFEP00010007172.1"/>
    <property type="gene ID" value="ENSRFEG00010004850.1"/>
</dbReference>
<evidence type="ECO:0000256" key="6">
    <source>
        <dbReference type="ARBA" id="ARBA00022843"/>
    </source>
</evidence>
<dbReference type="InParanoid" id="A0A671E9E0"/>
<name>A0A671E9E0_RHIFE</name>
<accession>A0A671E9E0</accession>
<evidence type="ECO:0000256" key="4">
    <source>
        <dbReference type="ARBA" id="ARBA00022059"/>
    </source>
</evidence>
<dbReference type="Proteomes" id="UP000472240">
    <property type="component" value="Chromosome 2"/>
</dbReference>